<comment type="subcellular location">
    <subcellularLocation>
        <location evidence="1">Nucleus</location>
    </subcellularLocation>
</comment>
<evidence type="ECO:0000256" key="5">
    <source>
        <dbReference type="ARBA" id="ARBA00023242"/>
    </source>
</evidence>
<evidence type="ECO:0000313" key="6">
    <source>
        <dbReference type="EMBL" id="TYK27977.1"/>
    </source>
</evidence>
<dbReference type="InterPro" id="IPR052035">
    <property type="entry name" value="ZnF_BED_domain_contain"/>
</dbReference>
<comment type="caution">
    <text evidence="6">The sequence shown here is derived from an EMBL/GenBank/DDBJ whole genome shotgun (WGS) entry which is preliminary data.</text>
</comment>
<evidence type="ECO:0000256" key="3">
    <source>
        <dbReference type="ARBA" id="ARBA00022771"/>
    </source>
</evidence>
<gene>
    <name evidence="6" type="ORF">E5676_scaffold384G001820</name>
</gene>
<accession>A0A5D3DVY5</accession>
<dbReference type="PANTHER" id="PTHR46481:SF10">
    <property type="entry name" value="ZINC FINGER BED DOMAIN-CONTAINING PROTEIN 39"/>
    <property type="match status" value="1"/>
</dbReference>
<dbReference type="EMBL" id="SSTD01002424">
    <property type="protein sequence ID" value="TYK27977.1"/>
    <property type="molecule type" value="Genomic_DNA"/>
</dbReference>
<sequence>MTAIQSITNCSNSNSNVGYRFASRLVAWVLSRVVGASIAFRVGGWKCLRDVVIKFRKKCFTITCFLQHLLIDPFFTLKATIVNSQTLEEVARLFTVTVDNASSNDVAIAYLVKKFKGRNGLVLDGEFIHIRCCAHILNLIVSDALKDLHVSIIRIRNAVKYVRSSPARLQIFKDFAKEDKMSTKNCLTMDVPTRWNSTFTMLDGAIKCQKTFERLEEHDPSYLPKDDIPTTED</sequence>
<dbReference type="PANTHER" id="PTHR46481">
    <property type="entry name" value="ZINC FINGER BED DOMAIN-CONTAINING PROTEIN 4"/>
    <property type="match status" value="1"/>
</dbReference>
<name>A0A5D3DVY5_CUCMM</name>
<evidence type="ECO:0000256" key="2">
    <source>
        <dbReference type="ARBA" id="ARBA00022723"/>
    </source>
</evidence>
<keyword evidence="4" id="KW-0862">Zinc</keyword>
<evidence type="ECO:0000256" key="1">
    <source>
        <dbReference type="ARBA" id="ARBA00004123"/>
    </source>
</evidence>
<dbReference type="SUPFAM" id="SSF53098">
    <property type="entry name" value="Ribonuclease H-like"/>
    <property type="match status" value="1"/>
</dbReference>
<dbReference type="GO" id="GO:0005634">
    <property type="term" value="C:nucleus"/>
    <property type="evidence" value="ECO:0007669"/>
    <property type="project" value="UniProtKB-SubCell"/>
</dbReference>
<keyword evidence="3" id="KW-0863">Zinc-finger</keyword>
<evidence type="ECO:0000313" key="7">
    <source>
        <dbReference type="Proteomes" id="UP000321947"/>
    </source>
</evidence>
<dbReference type="Proteomes" id="UP000321947">
    <property type="component" value="Unassembled WGS sequence"/>
</dbReference>
<dbReference type="AlphaFoldDB" id="A0A5D3DVY5"/>
<proteinExistence type="predicted"/>
<dbReference type="GO" id="GO:0008270">
    <property type="term" value="F:zinc ion binding"/>
    <property type="evidence" value="ECO:0007669"/>
    <property type="project" value="UniProtKB-KW"/>
</dbReference>
<protein>
    <submittedName>
        <fullName evidence="6">Putative transposase</fullName>
    </submittedName>
</protein>
<reference evidence="6 7" key="1">
    <citation type="submission" date="2019-08" db="EMBL/GenBank/DDBJ databases">
        <title>Draft genome sequences of two oriental melons (Cucumis melo L. var makuwa).</title>
        <authorList>
            <person name="Kwon S.-Y."/>
        </authorList>
    </citation>
    <scope>NUCLEOTIDE SEQUENCE [LARGE SCALE GENOMIC DNA]</scope>
    <source>
        <strain evidence="7">cv. Chang Bougi</strain>
        <tissue evidence="6">Leaf</tissue>
    </source>
</reference>
<keyword evidence="5" id="KW-0539">Nucleus</keyword>
<evidence type="ECO:0000256" key="4">
    <source>
        <dbReference type="ARBA" id="ARBA00022833"/>
    </source>
</evidence>
<keyword evidence="2" id="KW-0479">Metal-binding</keyword>
<organism evidence="6 7">
    <name type="scientific">Cucumis melo var. makuwa</name>
    <name type="common">Oriental melon</name>
    <dbReference type="NCBI Taxonomy" id="1194695"/>
    <lineage>
        <taxon>Eukaryota</taxon>
        <taxon>Viridiplantae</taxon>
        <taxon>Streptophyta</taxon>
        <taxon>Embryophyta</taxon>
        <taxon>Tracheophyta</taxon>
        <taxon>Spermatophyta</taxon>
        <taxon>Magnoliopsida</taxon>
        <taxon>eudicotyledons</taxon>
        <taxon>Gunneridae</taxon>
        <taxon>Pentapetalae</taxon>
        <taxon>rosids</taxon>
        <taxon>fabids</taxon>
        <taxon>Cucurbitales</taxon>
        <taxon>Cucurbitaceae</taxon>
        <taxon>Benincaseae</taxon>
        <taxon>Cucumis</taxon>
    </lineage>
</organism>
<dbReference type="InterPro" id="IPR012337">
    <property type="entry name" value="RNaseH-like_sf"/>
</dbReference>